<dbReference type="EMBL" id="JAPQKS010000002">
    <property type="protein sequence ID" value="KAJ5246260.1"/>
    <property type="molecule type" value="Genomic_DNA"/>
</dbReference>
<keyword evidence="5" id="KW-0862">Zinc</keyword>
<feature type="domain" description="C2H2-type" evidence="9">
    <location>
        <begin position="56"/>
        <end position="85"/>
    </location>
</feature>
<dbReference type="RefSeq" id="XP_058333681.1">
    <property type="nucleotide sequence ID" value="XM_058470540.1"/>
</dbReference>
<dbReference type="GeneID" id="83197843"/>
<dbReference type="GO" id="GO:0000978">
    <property type="term" value="F:RNA polymerase II cis-regulatory region sequence-specific DNA binding"/>
    <property type="evidence" value="ECO:0007669"/>
    <property type="project" value="InterPro"/>
</dbReference>
<reference evidence="10" key="2">
    <citation type="journal article" date="2023" name="IMA Fungus">
        <title>Comparative genomic study of the Penicillium genus elucidates a diverse pangenome and 15 lateral gene transfer events.</title>
        <authorList>
            <person name="Petersen C."/>
            <person name="Sorensen T."/>
            <person name="Nielsen M.R."/>
            <person name="Sondergaard T.E."/>
            <person name="Sorensen J.L."/>
            <person name="Fitzpatrick D.A."/>
            <person name="Frisvad J.C."/>
            <person name="Nielsen K.L."/>
        </authorList>
    </citation>
    <scope>NUCLEOTIDE SEQUENCE</scope>
    <source>
        <strain evidence="10">IBT 19713</strain>
    </source>
</reference>
<dbReference type="InterPro" id="IPR036236">
    <property type="entry name" value="Znf_C2H2_sf"/>
</dbReference>
<feature type="region of interest" description="Disordered" evidence="8">
    <location>
        <begin position="254"/>
        <end position="273"/>
    </location>
</feature>
<evidence type="ECO:0000313" key="10">
    <source>
        <dbReference type="EMBL" id="KAJ5246260.1"/>
    </source>
</evidence>
<evidence type="ECO:0000313" key="11">
    <source>
        <dbReference type="Proteomes" id="UP001150941"/>
    </source>
</evidence>
<dbReference type="InterPro" id="IPR013087">
    <property type="entry name" value="Znf_C2H2_type"/>
</dbReference>
<proteinExistence type="predicted"/>
<organism evidence="10 11">
    <name type="scientific">Penicillium chermesinum</name>
    <dbReference type="NCBI Taxonomy" id="63820"/>
    <lineage>
        <taxon>Eukaryota</taxon>
        <taxon>Fungi</taxon>
        <taxon>Dikarya</taxon>
        <taxon>Ascomycota</taxon>
        <taxon>Pezizomycotina</taxon>
        <taxon>Eurotiomycetes</taxon>
        <taxon>Eurotiomycetidae</taxon>
        <taxon>Eurotiales</taxon>
        <taxon>Aspergillaceae</taxon>
        <taxon>Penicillium</taxon>
    </lineage>
</organism>
<dbReference type="GO" id="GO:0000785">
    <property type="term" value="C:chromatin"/>
    <property type="evidence" value="ECO:0007669"/>
    <property type="project" value="TreeGrafter"/>
</dbReference>
<dbReference type="PANTHER" id="PTHR40626:SF30">
    <property type="entry name" value="FINGER DOMAIN PROTEIN, PUTATIVE (AFU_ORTHOLOGUE AFUA_4G13600)-RELATED"/>
    <property type="match status" value="1"/>
</dbReference>
<evidence type="ECO:0000259" key="9">
    <source>
        <dbReference type="PROSITE" id="PS50157"/>
    </source>
</evidence>
<name>A0A9W9PGB8_9EURO</name>
<feature type="compositionally biased region" description="Polar residues" evidence="8">
    <location>
        <begin position="110"/>
        <end position="133"/>
    </location>
</feature>
<dbReference type="GO" id="GO:0000981">
    <property type="term" value="F:DNA-binding transcription factor activity, RNA polymerase II-specific"/>
    <property type="evidence" value="ECO:0007669"/>
    <property type="project" value="InterPro"/>
</dbReference>
<reference evidence="10" key="1">
    <citation type="submission" date="2022-11" db="EMBL/GenBank/DDBJ databases">
        <authorList>
            <person name="Petersen C."/>
        </authorList>
    </citation>
    <scope>NUCLEOTIDE SEQUENCE</scope>
    <source>
        <strain evidence="10">IBT 19713</strain>
    </source>
</reference>
<evidence type="ECO:0000256" key="4">
    <source>
        <dbReference type="ARBA" id="ARBA00022771"/>
    </source>
</evidence>
<dbReference type="SMART" id="SM00355">
    <property type="entry name" value="ZnF_C2H2"/>
    <property type="match status" value="2"/>
</dbReference>
<evidence type="ECO:0000256" key="2">
    <source>
        <dbReference type="ARBA" id="ARBA00022723"/>
    </source>
</evidence>
<dbReference type="OrthoDB" id="6077919at2759"/>
<evidence type="ECO:0000256" key="1">
    <source>
        <dbReference type="ARBA" id="ARBA00004123"/>
    </source>
</evidence>
<dbReference type="PANTHER" id="PTHR40626">
    <property type="entry name" value="MIP31509P"/>
    <property type="match status" value="1"/>
</dbReference>
<evidence type="ECO:0000256" key="3">
    <source>
        <dbReference type="ARBA" id="ARBA00022737"/>
    </source>
</evidence>
<evidence type="ECO:0000256" key="5">
    <source>
        <dbReference type="ARBA" id="ARBA00022833"/>
    </source>
</evidence>
<dbReference type="PROSITE" id="PS50157">
    <property type="entry name" value="ZINC_FINGER_C2H2_2"/>
    <property type="match status" value="1"/>
</dbReference>
<comment type="subcellular location">
    <subcellularLocation>
        <location evidence="1">Nucleus</location>
    </subcellularLocation>
</comment>
<dbReference type="GO" id="GO:0005634">
    <property type="term" value="C:nucleus"/>
    <property type="evidence" value="ECO:0007669"/>
    <property type="project" value="UniProtKB-SubCell"/>
</dbReference>
<dbReference type="PROSITE" id="PS00028">
    <property type="entry name" value="ZINC_FINGER_C2H2_1"/>
    <property type="match status" value="1"/>
</dbReference>
<dbReference type="AlphaFoldDB" id="A0A9W9PGB8"/>
<comment type="caution">
    <text evidence="10">The sequence shown here is derived from an EMBL/GenBank/DDBJ whole genome shotgun (WGS) entry which is preliminary data.</text>
</comment>
<protein>
    <recommendedName>
        <fullName evidence="9">C2H2-type domain-containing protein</fullName>
    </recommendedName>
</protein>
<feature type="region of interest" description="Disordered" evidence="8">
    <location>
        <begin position="79"/>
        <end position="156"/>
    </location>
</feature>
<keyword evidence="11" id="KW-1185">Reference proteome</keyword>
<dbReference type="GO" id="GO:0008270">
    <property type="term" value="F:zinc ion binding"/>
    <property type="evidence" value="ECO:0007669"/>
    <property type="project" value="UniProtKB-KW"/>
</dbReference>
<sequence>MPLSPSSFTGEYRVSRAKKGKRVHACEWPGCEKGQVFTRAEHRRRHELSHKAKKNFMCAHESCAKSFQRAENLAQHMTRHGPNLPVQIAPSRRTKSTSSARSARKSARTHPQSSPVVPGYQSPTSETSAANPQENEKSLLSGVSDPNQPYGASNNDASLYSYPMGMEPGHSHESLFPTESWVTQLPSGFEGMIEGYMRNVLKPEAFLIPVQPAEQGPPFWNSNIDPTLSQIDSSAYQAPATPYSWTSGAESLSGAFQTAPLVPEGSPRAEHSS</sequence>
<dbReference type="Proteomes" id="UP001150941">
    <property type="component" value="Unassembled WGS sequence"/>
</dbReference>
<accession>A0A9W9PGB8</accession>
<keyword evidence="6" id="KW-0539">Nucleus</keyword>
<keyword evidence="3" id="KW-0677">Repeat</keyword>
<keyword evidence="2" id="KW-0479">Metal-binding</keyword>
<gene>
    <name evidence="10" type="ORF">N7468_001243</name>
</gene>
<evidence type="ECO:0000256" key="6">
    <source>
        <dbReference type="ARBA" id="ARBA00023242"/>
    </source>
</evidence>
<dbReference type="SUPFAM" id="SSF57667">
    <property type="entry name" value="beta-beta-alpha zinc fingers"/>
    <property type="match status" value="1"/>
</dbReference>
<feature type="compositionally biased region" description="Polar residues" evidence="8">
    <location>
        <begin position="144"/>
        <end position="156"/>
    </location>
</feature>
<evidence type="ECO:0000256" key="7">
    <source>
        <dbReference type="PROSITE-ProRule" id="PRU00042"/>
    </source>
</evidence>
<keyword evidence="4 7" id="KW-0863">Zinc-finger</keyword>
<evidence type="ECO:0000256" key="8">
    <source>
        <dbReference type="SAM" id="MobiDB-lite"/>
    </source>
</evidence>
<dbReference type="InterPro" id="IPR051059">
    <property type="entry name" value="VerF-like"/>
</dbReference>
<dbReference type="Gene3D" id="3.30.160.60">
    <property type="entry name" value="Classic Zinc Finger"/>
    <property type="match status" value="2"/>
</dbReference>